<dbReference type="AlphaFoldDB" id="A0AAE8J4W7"/>
<accession>A0AAE8J4W7</accession>
<dbReference type="InterPro" id="IPR050347">
    <property type="entry name" value="Bact_Beta-galactosidase"/>
</dbReference>
<keyword evidence="4 6" id="KW-0326">Glycosidase</keyword>
<sequence>MANTNKRLAVIFGDVTLGLKGPDFHYLFSYQTGGPESLRIQGKEWLYRSPKPTFWRATTDNDRGNQFPLKSGMWLAADQFIACQSITVAIDGQTIPLPIAPENNRYSGQETAQEVTVTYTYQTITTPQTTVGVSYTIQASGKIRVAVTYHGQAGLPSLPVFGLRFVMPTPATRFIYQGLSGETYPDRMAGGIAGEYEVTGLPVTPYLVPQDCGVHMATDWVTIYRQAVLDNRLREPVETGLKFKMVDQPFAFSCLPYTAEELENATHHSELPAPHRTVLSLLGAVRGVGGIDSWGSDVEAAYQIDATQDHHFEFEISF</sequence>
<organism evidence="6 7">
    <name type="scientific">Latilactobacillus sakei</name>
    <name type="common">Lactobacillus sakei</name>
    <dbReference type="NCBI Taxonomy" id="1599"/>
    <lineage>
        <taxon>Bacteria</taxon>
        <taxon>Bacillati</taxon>
        <taxon>Bacillota</taxon>
        <taxon>Bacilli</taxon>
        <taxon>Lactobacillales</taxon>
        <taxon>Lactobacillaceae</taxon>
        <taxon>Latilactobacillus</taxon>
    </lineage>
</organism>
<evidence type="ECO:0000256" key="1">
    <source>
        <dbReference type="ARBA" id="ARBA00001412"/>
    </source>
</evidence>
<keyword evidence="3 6" id="KW-0378">Hydrolase</keyword>
<dbReference type="Pfam" id="PF02929">
    <property type="entry name" value="Bgal_small_N"/>
    <property type="match status" value="1"/>
</dbReference>
<evidence type="ECO:0000256" key="4">
    <source>
        <dbReference type="ARBA" id="ARBA00023295"/>
    </source>
</evidence>
<dbReference type="PANTHER" id="PTHR46323">
    <property type="entry name" value="BETA-GALACTOSIDASE"/>
    <property type="match status" value="1"/>
</dbReference>
<dbReference type="InterPro" id="IPR014718">
    <property type="entry name" value="GH-type_carb-bd"/>
</dbReference>
<dbReference type="GO" id="GO:0009341">
    <property type="term" value="C:beta-galactosidase complex"/>
    <property type="evidence" value="ECO:0007669"/>
    <property type="project" value="InterPro"/>
</dbReference>
<dbReference type="SMART" id="SM01038">
    <property type="entry name" value="Bgal_small_N"/>
    <property type="match status" value="1"/>
</dbReference>
<dbReference type="RefSeq" id="WP_105300106.1">
    <property type="nucleotide sequence ID" value="NZ_BJLN01000005.1"/>
</dbReference>
<dbReference type="GO" id="GO:0005990">
    <property type="term" value="P:lactose catabolic process"/>
    <property type="evidence" value="ECO:0007669"/>
    <property type="project" value="TreeGrafter"/>
</dbReference>
<proteinExistence type="predicted"/>
<comment type="caution">
    <text evidence="6">The sequence shown here is derived from an EMBL/GenBank/DDBJ whole genome shotgun (WGS) entry which is preliminary data.</text>
</comment>
<comment type="catalytic activity">
    <reaction evidence="1">
        <text>Hydrolysis of terminal non-reducing beta-D-galactose residues in beta-D-galactosides.</text>
        <dbReference type="EC" id="3.2.1.23"/>
    </reaction>
</comment>
<protein>
    <recommendedName>
        <fullName evidence="2">beta-galactosidase</fullName>
        <ecNumber evidence="2">3.2.1.23</ecNumber>
    </recommendedName>
</protein>
<reference evidence="6 7" key="1">
    <citation type="submission" date="2018-02" db="EMBL/GenBank/DDBJ databases">
        <authorList>
            <person name="Rodrigo-Torres L."/>
            <person name="Arahal R. D."/>
            <person name="Lucena T."/>
        </authorList>
    </citation>
    <scope>NUCLEOTIDE SEQUENCE [LARGE SCALE GENOMIC DNA]</scope>
    <source>
        <strain evidence="6 7">CECT 9267</strain>
    </source>
</reference>
<dbReference type="GO" id="GO:0030246">
    <property type="term" value="F:carbohydrate binding"/>
    <property type="evidence" value="ECO:0007669"/>
    <property type="project" value="InterPro"/>
</dbReference>
<evidence type="ECO:0000259" key="5">
    <source>
        <dbReference type="SMART" id="SM01038"/>
    </source>
</evidence>
<dbReference type="Gene3D" id="2.70.98.10">
    <property type="match status" value="1"/>
</dbReference>
<evidence type="ECO:0000313" key="6">
    <source>
        <dbReference type="EMBL" id="SPE20680.1"/>
    </source>
</evidence>
<evidence type="ECO:0000256" key="3">
    <source>
        <dbReference type="ARBA" id="ARBA00022801"/>
    </source>
</evidence>
<name>A0AAE8J4W7_LATSK</name>
<dbReference type="SUPFAM" id="SSF74650">
    <property type="entry name" value="Galactose mutarotase-like"/>
    <property type="match status" value="1"/>
</dbReference>
<evidence type="ECO:0000313" key="7">
    <source>
        <dbReference type="Proteomes" id="UP000239650"/>
    </source>
</evidence>
<dbReference type="EC" id="3.2.1.23" evidence="2"/>
<dbReference type="Proteomes" id="UP000239650">
    <property type="component" value="Unassembled WGS sequence"/>
</dbReference>
<evidence type="ECO:0000256" key="2">
    <source>
        <dbReference type="ARBA" id="ARBA00012756"/>
    </source>
</evidence>
<dbReference type="GO" id="GO:0004565">
    <property type="term" value="F:beta-galactosidase activity"/>
    <property type="evidence" value="ECO:0007669"/>
    <property type="project" value="UniProtKB-EC"/>
</dbReference>
<dbReference type="EMBL" id="OKRC01000004">
    <property type="protein sequence ID" value="SPE20680.1"/>
    <property type="molecule type" value="Genomic_DNA"/>
</dbReference>
<gene>
    <name evidence="6" type="primary">lacM</name>
    <name evidence="6" type="ORF">LAS9267_01038</name>
</gene>
<dbReference type="InterPro" id="IPR011013">
    <property type="entry name" value="Gal_mutarotase_sf_dom"/>
</dbReference>
<dbReference type="InterPro" id="IPR004199">
    <property type="entry name" value="B-gal_small/dom_5"/>
</dbReference>
<dbReference type="PANTHER" id="PTHR46323:SF2">
    <property type="entry name" value="BETA-GALACTOSIDASE"/>
    <property type="match status" value="1"/>
</dbReference>
<feature type="domain" description="Beta galactosidase small chain/" evidence="5">
    <location>
        <begin position="18"/>
        <end position="317"/>
    </location>
</feature>